<dbReference type="FunCoup" id="A0A6P8I7U0">
    <property type="interactions" value="191"/>
</dbReference>
<evidence type="ECO:0000313" key="16">
    <source>
        <dbReference type="Proteomes" id="UP000515163"/>
    </source>
</evidence>
<dbReference type="PANTHER" id="PTHR28583">
    <property type="entry name" value="ACID AMIDASE"/>
    <property type="match status" value="1"/>
</dbReference>
<dbReference type="EC" id="3.5.1.60" evidence="9"/>
<dbReference type="GeneID" id="116296810"/>
<comment type="pathway">
    <text evidence="1">Lipid metabolism; fatty acid metabolism.</text>
</comment>
<protein>
    <recommendedName>
        <fullName evidence="10">N-acylethanolamine-hydrolyzing acid amidase</fullName>
        <ecNumber evidence="9">3.5.1.60</ecNumber>
    </recommendedName>
</protein>
<keyword evidence="4 11" id="KW-0378">Hydrolase</keyword>
<dbReference type="InterPro" id="IPR029132">
    <property type="entry name" value="CBAH/NAAA_C"/>
</dbReference>
<keyword evidence="6" id="KW-0865">Zymogen</keyword>
<evidence type="ECO:0000259" key="15">
    <source>
        <dbReference type="Pfam" id="PF15508"/>
    </source>
</evidence>
<evidence type="ECO:0000256" key="3">
    <source>
        <dbReference type="ARBA" id="ARBA00022729"/>
    </source>
</evidence>
<evidence type="ECO:0000256" key="7">
    <source>
        <dbReference type="ARBA" id="ARBA00023180"/>
    </source>
</evidence>
<feature type="active site" description="Nucleophile" evidence="12">
    <location>
        <position position="114"/>
    </location>
</feature>
<dbReference type="GO" id="GO:0005764">
    <property type="term" value="C:lysosome"/>
    <property type="evidence" value="ECO:0007669"/>
    <property type="project" value="UniProtKB-UniRule"/>
</dbReference>
<name>A0A6P8I7U0_ACTTE</name>
<dbReference type="Gene3D" id="3.60.60.10">
    <property type="entry name" value="Penicillin V Acylase, Chain A"/>
    <property type="match status" value="1"/>
</dbReference>
<sequence>MILLSLIVVFLGISYSSSEPVQAKRFTVNLDLPPQERWVKIMQEYRQYTPTIIKDVQNFFPKPLLPLIDRLALYLDKYFPAPYPDELRGIASGLNISLSNAVLLNLVYDFSAFCTSIVAQDTQGNIYHARNLDYHFTADLRKLTFMVDFRSKGKTVYSGVVFAGMIGLVTAQRPKAVTITLNERDQGFLWENLIMAILRKEAIPVLLEIRQITATENMNFSQAVTLLSKVPMIADAYLIVGGINPGEGAVITRDRTAVANLWKLDPPTRWFLVETNYDHWTTPPPSDDRRDPAIKAMNETGQENVNGAALFKVLSIHPVLNKKTVYTAVMSAKNNGLFNAWVQQP</sequence>
<dbReference type="PANTHER" id="PTHR28583:SF4">
    <property type="entry name" value="N-ACYLETHANOLAMINE-HYDROLYZING ACID AMIDASE"/>
    <property type="match status" value="1"/>
</dbReference>
<gene>
    <name evidence="17" type="primary">LOC116296810</name>
</gene>
<evidence type="ECO:0000256" key="6">
    <source>
        <dbReference type="ARBA" id="ARBA00023145"/>
    </source>
</evidence>
<evidence type="ECO:0000256" key="10">
    <source>
        <dbReference type="ARBA" id="ARBA00040404"/>
    </source>
</evidence>
<dbReference type="Proteomes" id="UP000515163">
    <property type="component" value="Unplaced"/>
</dbReference>
<evidence type="ECO:0000256" key="5">
    <source>
        <dbReference type="ARBA" id="ARBA00023098"/>
    </source>
</evidence>
<dbReference type="AlphaFoldDB" id="A0A6P8I7U0"/>
<dbReference type="GO" id="GO:0017064">
    <property type="term" value="F:fatty acid amide hydrolase activity"/>
    <property type="evidence" value="ECO:0007669"/>
    <property type="project" value="InterPro"/>
</dbReference>
<keyword evidence="5 11" id="KW-0443">Lipid metabolism</keyword>
<dbReference type="Pfam" id="PF15508">
    <property type="entry name" value="NAAA-beta"/>
    <property type="match status" value="1"/>
</dbReference>
<dbReference type="OrthoDB" id="5273684at2759"/>
<feature type="signal peptide" evidence="13">
    <location>
        <begin position="1"/>
        <end position="18"/>
    </location>
</feature>
<proteinExistence type="inferred from homology"/>
<evidence type="ECO:0000256" key="11">
    <source>
        <dbReference type="PIRNR" id="PIRNR017632"/>
    </source>
</evidence>
<keyword evidence="16" id="KW-1185">Reference proteome</keyword>
<reference evidence="17" key="1">
    <citation type="submission" date="2025-08" db="UniProtKB">
        <authorList>
            <consortium name="RefSeq"/>
        </authorList>
    </citation>
    <scope>IDENTIFICATION</scope>
    <source>
        <tissue evidence="17">Tentacle</tissue>
    </source>
</reference>
<dbReference type="PIRSF" id="PIRSF017632">
    <property type="entry name" value="Acid_ceramidase-like"/>
    <property type="match status" value="1"/>
</dbReference>
<evidence type="ECO:0000256" key="12">
    <source>
        <dbReference type="PIRSR" id="PIRSR017632-1"/>
    </source>
</evidence>
<dbReference type="InParanoid" id="A0A6P8I7U0"/>
<dbReference type="KEGG" id="aten:116296810"/>
<evidence type="ECO:0000259" key="14">
    <source>
        <dbReference type="Pfam" id="PF02275"/>
    </source>
</evidence>
<evidence type="ECO:0000256" key="1">
    <source>
        <dbReference type="ARBA" id="ARBA00004872"/>
    </source>
</evidence>
<evidence type="ECO:0000256" key="9">
    <source>
        <dbReference type="ARBA" id="ARBA00039046"/>
    </source>
</evidence>
<dbReference type="GO" id="GO:0006631">
    <property type="term" value="P:fatty acid metabolic process"/>
    <property type="evidence" value="ECO:0007669"/>
    <property type="project" value="InterPro"/>
</dbReference>
<dbReference type="RefSeq" id="XP_031560765.1">
    <property type="nucleotide sequence ID" value="XM_031704905.1"/>
</dbReference>
<evidence type="ECO:0000256" key="2">
    <source>
        <dbReference type="ARBA" id="ARBA00005730"/>
    </source>
</evidence>
<accession>A0A6P8I7U0</accession>
<evidence type="ECO:0000256" key="4">
    <source>
        <dbReference type="ARBA" id="ARBA00022801"/>
    </source>
</evidence>
<keyword evidence="7" id="KW-0325">Glycoprotein</keyword>
<organism evidence="16 17">
    <name type="scientific">Actinia tenebrosa</name>
    <name type="common">Australian red waratah sea anemone</name>
    <dbReference type="NCBI Taxonomy" id="6105"/>
    <lineage>
        <taxon>Eukaryota</taxon>
        <taxon>Metazoa</taxon>
        <taxon>Cnidaria</taxon>
        <taxon>Anthozoa</taxon>
        <taxon>Hexacorallia</taxon>
        <taxon>Actiniaria</taxon>
        <taxon>Actiniidae</taxon>
        <taxon>Actinia</taxon>
    </lineage>
</organism>
<evidence type="ECO:0000256" key="13">
    <source>
        <dbReference type="SAM" id="SignalP"/>
    </source>
</evidence>
<dbReference type="InterPro" id="IPR029130">
    <property type="entry name" value="Acid_ceramidase_N"/>
</dbReference>
<feature type="chain" id="PRO_5028275264" description="N-acylethanolamine-hydrolyzing acid amidase" evidence="13">
    <location>
        <begin position="19"/>
        <end position="345"/>
    </location>
</feature>
<dbReference type="Pfam" id="PF02275">
    <property type="entry name" value="CBAH"/>
    <property type="match status" value="1"/>
</dbReference>
<evidence type="ECO:0000256" key="8">
    <source>
        <dbReference type="ARBA" id="ARBA00038527"/>
    </source>
</evidence>
<feature type="domain" description="Choloylglycine hydrolase/NAAA C-terminal" evidence="14">
    <location>
        <begin position="114"/>
        <end position="243"/>
    </location>
</feature>
<dbReference type="FunFam" id="3.60.60.10:FF:000006">
    <property type="entry name" value="N-acylethanolamine-hydrolyzing acid amidase"/>
    <property type="match status" value="1"/>
</dbReference>
<keyword evidence="3 13" id="KW-0732">Signal</keyword>
<evidence type="ECO:0000313" key="17">
    <source>
        <dbReference type="RefSeq" id="XP_031560765.1"/>
    </source>
</evidence>
<comment type="similarity">
    <text evidence="2 11">Belongs to the acid ceramidase family.</text>
</comment>
<dbReference type="CDD" id="cd01903">
    <property type="entry name" value="Ntn_AC_NAAA"/>
    <property type="match status" value="1"/>
</dbReference>
<comment type="subunit">
    <text evidence="8">Heterodimer of an alpha and a beta subunit, produced by autocatalytic cleavage.</text>
</comment>
<dbReference type="InterPro" id="IPR016699">
    <property type="entry name" value="Acid_ceramidase-like"/>
</dbReference>
<dbReference type="GO" id="GO:0047412">
    <property type="term" value="F:N-(long-chain-acyl)ethanolamine deacylase activity"/>
    <property type="evidence" value="ECO:0007669"/>
    <property type="project" value="UniProtKB-EC"/>
</dbReference>
<feature type="domain" description="Acid ceramidase N-terminal" evidence="15">
    <location>
        <begin position="23"/>
        <end position="79"/>
    </location>
</feature>